<dbReference type="EMBL" id="AANNSE010000001">
    <property type="protein sequence ID" value="EDP6814202.1"/>
    <property type="molecule type" value="Genomic_DNA"/>
</dbReference>
<evidence type="ECO:0000313" key="2">
    <source>
        <dbReference type="Proteomes" id="UP000471322"/>
    </source>
</evidence>
<protein>
    <submittedName>
        <fullName evidence="1">DNA repair protein</fullName>
    </submittedName>
</protein>
<dbReference type="RefSeq" id="WP_214098817.1">
    <property type="nucleotide sequence ID" value="NZ_CP176593.1"/>
</dbReference>
<organism evidence="1 2">
    <name type="scientific">Campylobacter lari</name>
    <dbReference type="NCBI Taxonomy" id="201"/>
    <lineage>
        <taxon>Bacteria</taxon>
        <taxon>Pseudomonadati</taxon>
        <taxon>Campylobacterota</taxon>
        <taxon>Epsilonproteobacteria</taxon>
        <taxon>Campylobacterales</taxon>
        <taxon>Campylobacteraceae</taxon>
        <taxon>Campylobacter</taxon>
    </lineage>
</organism>
<reference evidence="1 2" key="1">
    <citation type="submission" date="2019-11" db="EMBL/GenBank/DDBJ databases">
        <authorList>
            <consortium name="PulseNet: The National Subtyping Network for Foodborne Disease Surveillance"/>
            <person name="Tarr C.L."/>
            <person name="Trees E."/>
            <person name="Katz L.S."/>
            <person name="Carleton-Romer H.A."/>
            <person name="Stroika S."/>
            <person name="Kucerova Z."/>
            <person name="Roache K.F."/>
            <person name="Sabol A.L."/>
            <person name="Besser J."/>
            <person name="Gerner-Smidt P."/>
        </authorList>
    </citation>
    <scope>NUCLEOTIDE SEQUENCE [LARGE SCALE GENOMIC DNA]</scope>
    <source>
        <strain evidence="1 2">PNUSAC013627</strain>
    </source>
</reference>
<name>A0A5M1CFM3_CAMLA</name>
<gene>
    <name evidence="1" type="ORF">GL567_01235</name>
</gene>
<accession>A0A5M1CFM3</accession>
<proteinExistence type="predicted"/>
<dbReference type="Proteomes" id="UP000471322">
    <property type="component" value="Unassembled WGS sequence"/>
</dbReference>
<evidence type="ECO:0000313" key="1">
    <source>
        <dbReference type="EMBL" id="EDP6814202.1"/>
    </source>
</evidence>
<sequence length="123" mass="14006">MNLKDFLQNNSLKTKEINIDGIDEKITIKQLSMLEQYELMKNHKIEFKKDSKDGDDINEINIEAISNNSNFRTEVVLKGLVEPRLSKKEITQLNQAALAVISKIADEILTFSVEVPKQESKGD</sequence>
<dbReference type="AlphaFoldDB" id="A0A5M1CFM3"/>
<comment type="caution">
    <text evidence="1">The sequence shown here is derived from an EMBL/GenBank/DDBJ whole genome shotgun (WGS) entry which is preliminary data.</text>
</comment>